<protein>
    <submittedName>
        <fullName evidence="1">Uncharacterized protein</fullName>
    </submittedName>
</protein>
<keyword evidence="2" id="KW-1185">Reference proteome</keyword>
<dbReference type="EMBL" id="CP104067">
    <property type="protein sequence ID" value="WAH43977.1"/>
    <property type="molecule type" value="Genomic_DNA"/>
</dbReference>
<gene>
    <name evidence="1" type="ORF">NZD89_11670</name>
</gene>
<name>A0ABY6ZMB8_9BACL</name>
<accession>A0ABY6ZMB8</accession>
<reference evidence="1" key="1">
    <citation type="submission" date="2022-08" db="EMBL/GenBank/DDBJ databases">
        <title>Alicyclobacillus fastidiosus DSM 17978, complete genome.</title>
        <authorList>
            <person name="Wang Q."/>
            <person name="Cai R."/>
            <person name="Wang Z."/>
        </authorList>
    </citation>
    <scope>NUCLEOTIDE SEQUENCE</scope>
    <source>
        <strain evidence="1">DSM 17978</strain>
    </source>
</reference>
<proteinExistence type="predicted"/>
<dbReference type="Proteomes" id="UP001164761">
    <property type="component" value="Chromosome"/>
</dbReference>
<dbReference type="RefSeq" id="WP_268007880.1">
    <property type="nucleotide sequence ID" value="NZ_BSUT01000001.1"/>
</dbReference>
<organism evidence="1 2">
    <name type="scientific">Alicyclobacillus fastidiosus</name>
    <dbReference type="NCBI Taxonomy" id="392011"/>
    <lineage>
        <taxon>Bacteria</taxon>
        <taxon>Bacillati</taxon>
        <taxon>Bacillota</taxon>
        <taxon>Bacilli</taxon>
        <taxon>Bacillales</taxon>
        <taxon>Alicyclobacillaceae</taxon>
        <taxon>Alicyclobacillus</taxon>
    </lineage>
</organism>
<evidence type="ECO:0000313" key="2">
    <source>
        <dbReference type="Proteomes" id="UP001164761"/>
    </source>
</evidence>
<evidence type="ECO:0000313" key="1">
    <source>
        <dbReference type="EMBL" id="WAH43977.1"/>
    </source>
</evidence>
<sequence>MFYRKTYILIQVELPRDSSRRPVEQERQVYLAEKHLSRAKDARNLDPLYTYSKDPQ</sequence>